<dbReference type="AlphaFoldDB" id="A0A1V2ID67"/>
<accession>A0A1V2ID67</accession>
<organism evidence="2 3">
    <name type="scientific">Pseudofrankia asymbiotica</name>
    <dbReference type="NCBI Taxonomy" id="1834516"/>
    <lineage>
        <taxon>Bacteria</taxon>
        <taxon>Bacillati</taxon>
        <taxon>Actinomycetota</taxon>
        <taxon>Actinomycetes</taxon>
        <taxon>Frankiales</taxon>
        <taxon>Frankiaceae</taxon>
        <taxon>Pseudofrankia</taxon>
    </lineage>
</organism>
<keyword evidence="1" id="KW-0732">Signal</keyword>
<gene>
    <name evidence="2" type="ORF">BL253_14200</name>
</gene>
<dbReference type="Proteomes" id="UP000188929">
    <property type="component" value="Unassembled WGS sequence"/>
</dbReference>
<name>A0A1V2ID67_9ACTN</name>
<feature type="chain" id="PRO_5012617980" evidence="1">
    <location>
        <begin position="27"/>
        <end position="151"/>
    </location>
</feature>
<keyword evidence="3" id="KW-1185">Reference proteome</keyword>
<dbReference type="EMBL" id="MOMC01000027">
    <property type="protein sequence ID" value="ONH30391.1"/>
    <property type="molecule type" value="Genomic_DNA"/>
</dbReference>
<reference evidence="3" key="1">
    <citation type="submission" date="2016-10" db="EMBL/GenBank/DDBJ databases">
        <title>Frankia sp. NRRL B-16386 Genome sequencing.</title>
        <authorList>
            <person name="Ghodhbane-Gtari F."/>
            <person name="Swanson E."/>
            <person name="Gueddou A."/>
            <person name="Hezbri K."/>
            <person name="Ktari K."/>
            <person name="Nouioui I."/>
            <person name="Morris K."/>
            <person name="Simpson S."/>
            <person name="Abebe-Akele F."/>
            <person name="Thomas K."/>
            <person name="Gtari M."/>
            <person name="Tisa L.S."/>
        </authorList>
    </citation>
    <scope>NUCLEOTIDE SEQUENCE [LARGE SCALE GENOMIC DNA]</scope>
    <source>
        <strain evidence="3">NRRL B-16386</strain>
    </source>
</reference>
<proteinExistence type="predicted"/>
<feature type="signal peptide" evidence="1">
    <location>
        <begin position="1"/>
        <end position="26"/>
    </location>
</feature>
<evidence type="ECO:0000313" key="3">
    <source>
        <dbReference type="Proteomes" id="UP000188929"/>
    </source>
</evidence>
<protein>
    <submittedName>
        <fullName evidence="2">Uncharacterized protein</fullName>
    </submittedName>
</protein>
<sequence length="151" mass="15543">MATLATATVAAASCGAVLGQVTPAAAGGDPTRDCLPGARANIPSNHDYPVSATQLAGGYYAQAGLFWPPATAAVCKVGPDLRQPLIRMGQGGCDASALAFLIPDASPDVYTDTTPPTWGTFLPAGWYYLGQPTTPGWSTVCWYVLRPKVAA</sequence>
<comment type="caution">
    <text evidence="2">The sequence shown here is derived from an EMBL/GenBank/DDBJ whole genome shotgun (WGS) entry which is preliminary data.</text>
</comment>
<dbReference type="STRING" id="1834516.BL253_14200"/>
<evidence type="ECO:0000313" key="2">
    <source>
        <dbReference type="EMBL" id="ONH30391.1"/>
    </source>
</evidence>
<evidence type="ECO:0000256" key="1">
    <source>
        <dbReference type="SAM" id="SignalP"/>
    </source>
</evidence>